<dbReference type="SMART" id="SM00179">
    <property type="entry name" value="EGF_CA"/>
    <property type="match status" value="6"/>
</dbReference>
<evidence type="ECO:0000256" key="17">
    <source>
        <dbReference type="SAM" id="MobiDB-lite"/>
    </source>
</evidence>
<comment type="similarity">
    <text evidence="2">Belongs to the fibulin family.</text>
</comment>
<evidence type="ECO:0000259" key="20">
    <source>
        <dbReference type="PROSITE" id="PS50026"/>
    </source>
</evidence>
<dbReference type="AlphaFoldDB" id="A0A151P8Z7"/>
<feature type="domain" description="EGF-like" evidence="20">
    <location>
        <begin position="205"/>
        <end position="244"/>
    </location>
</feature>
<feature type="chain" id="PRO_5007586812" description="Fibulin-5" evidence="18">
    <location>
        <begin position="27"/>
        <end position="926"/>
    </location>
</feature>
<evidence type="ECO:0000256" key="14">
    <source>
        <dbReference type="ARBA" id="ARBA00046808"/>
    </source>
</evidence>
<protein>
    <recommendedName>
        <fullName evidence="3">Fibulin-5</fullName>
    </recommendedName>
    <alternativeName>
        <fullName evidence="15">Developmental arteries and neural crest EGF-like protein</fullName>
    </alternativeName>
</protein>
<keyword evidence="22" id="KW-1185">Reference proteome</keyword>
<dbReference type="Pfam" id="PF00168">
    <property type="entry name" value="C2"/>
    <property type="match status" value="2"/>
</dbReference>
<feature type="domain" description="C2" evidence="19">
    <location>
        <begin position="659"/>
        <end position="777"/>
    </location>
</feature>
<dbReference type="InterPro" id="IPR001881">
    <property type="entry name" value="EGF-like_Ca-bd_dom"/>
</dbReference>
<organism evidence="21 22">
    <name type="scientific">Alligator mississippiensis</name>
    <name type="common">American alligator</name>
    <dbReference type="NCBI Taxonomy" id="8496"/>
    <lineage>
        <taxon>Eukaryota</taxon>
        <taxon>Metazoa</taxon>
        <taxon>Chordata</taxon>
        <taxon>Craniata</taxon>
        <taxon>Vertebrata</taxon>
        <taxon>Euteleostomi</taxon>
        <taxon>Archelosauria</taxon>
        <taxon>Archosauria</taxon>
        <taxon>Crocodylia</taxon>
        <taxon>Alligatoridae</taxon>
        <taxon>Alligatorinae</taxon>
        <taxon>Alligator</taxon>
    </lineage>
</organism>
<dbReference type="PANTHER" id="PTHR46887:SF1">
    <property type="entry name" value="TANDEM C2 DOMAINS NUCLEAR PROTEIN"/>
    <property type="match status" value="1"/>
</dbReference>
<dbReference type="CDD" id="cd00054">
    <property type="entry name" value="EGF_CA"/>
    <property type="match status" value="4"/>
</dbReference>
<evidence type="ECO:0000256" key="1">
    <source>
        <dbReference type="ARBA" id="ARBA00004498"/>
    </source>
</evidence>
<dbReference type="Pfam" id="PF07645">
    <property type="entry name" value="EGF_CA"/>
    <property type="match status" value="2"/>
</dbReference>
<dbReference type="EMBL" id="AKHW03000563">
    <property type="protein sequence ID" value="KYO45504.1"/>
    <property type="molecule type" value="Genomic_DNA"/>
</dbReference>
<comment type="subcellular location">
    <subcellularLocation>
        <location evidence="1">Secreted</location>
        <location evidence="1">Extracellular space</location>
        <location evidence="1">Extracellular matrix</location>
    </subcellularLocation>
</comment>
<dbReference type="SMART" id="SM00239">
    <property type="entry name" value="C2"/>
    <property type="match status" value="2"/>
</dbReference>
<dbReference type="InterPro" id="IPR037788">
    <property type="entry name" value="C2B_Tac2-N"/>
</dbReference>
<evidence type="ECO:0000313" key="22">
    <source>
        <dbReference type="Proteomes" id="UP000050525"/>
    </source>
</evidence>
<keyword evidence="11 16" id="KW-1015">Disulfide bond</keyword>
<dbReference type="Gene3D" id="2.10.25.10">
    <property type="entry name" value="Laminin"/>
    <property type="match status" value="6"/>
</dbReference>
<evidence type="ECO:0000256" key="7">
    <source>
        <dbReference type="ARBA" id="ARBA00022729"/>
    </source>
</evidence>
<feature type="disulfide bond" evidence="16">
    <location>
        <begin position="209"/>
        <end position="219"/>
    </location>
</feature>
<dbReference type="InterPro" id="IPR000008">
    <property type="entry name" value="C2_dom"/>
</dbReference>
<accession>A0A151P8Z7</accession>
<dbReference type="InterPro" id="IPR000742">
    <property type="entry name" value="EGF"/>
</dbReference>
<feature type="signal peptide" evidence="18">
    <location>
        <begin position="1"/>
        <end position="26"/>
    </location>
</feature>
<keyword evidence="8" id="KW-0677">Repeat</keyword>
<dbReference type="CDD" id="cd08692">
    <property type="entry name" value="C2B_Tac2-N"/>
    <property type="match status" value="1"/>
</dbReference>
<sequence length="926" mass="104110">MLDMQGLKRTLTVFMLAICLPSPGKAQQQCTNGFDLDRASGQCLDIDECRTIPEACRGDMMCVNQNGGYLCIPRTNPVYRSPYMNPYSNMYPRPPAPVPAPNYPTATRPLCRFGYQLDESNQCIDVDECASESHQCNPTQICINTEGGYTCSCTEGYWLLEGQCLDIDECRYGYCQQLCANVPGSYSCTCNPGFTLNEDGRSCQDVNECASENPCVQNCVNTYGSFLCRCEPGYELEADGITCIDMDECSFSEFLCQHECVNAAGSYYCSCPSGYLLLDDRRSCQDINECENRNFTCTQQQTCFNIQGGYKCLDPVRCADPYIQINENRCMCPAENPGCRDQPFTILYRDMDMVSGRSVPSDIFQMQATSRYPGAYYIFQIKSGNEGREFYMRQTGPISATLVMTRPVKGPRDIHRTCLRADFLDPSLCCFYIAILEAMAKEFIKNCCKRCFYMEKEKNDSVSMEKESEAATTSRPSIVEKPPLSSVSVKRQVGCSEDYLLSKMPSDGREVPFVVPPFKLAYIQPKSLGSSSHIGGIEGYARASFGDRKAELSSMYQQGAHYEVYNPFYMQQHTSPDPTRRFPEKSDNGRLYGSVCDLRSSTVPGSPDLSHSMLDLTSPPHRFIKRYDSLSSVPSSTSSMKDSHGSNRSLDTLSGDERDFGRLNIKLCYVTSVEQIWITLLNCKDLSWPSSYGENISISVKGILTLPKPVQFKSSAKEGSSDIKFMETFVFAIKLQNLQPVRLVFKIQTQTPKKRTIGECSVSLRELSSQESNYWLHITPPSKVAVCHAELQIGTCFQAINSRIQLQILEAQNLPTSSTPLSLNFFVKISMFSTEGLIYKKKTRLLKATNGQVKWGETMIFPVNQNEHEISFLIKLYSRSSVRRKHFLGQVWLSSDASSSETADQWRDTITNPEKVVIKWHKVSPS</sequence>
<comment type="function">
    <text evidence="13">Essential for elastic fiber formation, is involved in the assembly of continuous elastin (ELN) polymer and promotes the interaction of microfibrils and ELN. Stabilizes and organizes elastic fibers in the skin, lung and vasculature. Promotes adhesion of endothelial cells through interaction of integrins and the RGD motif. Vascular ligand for integrin receptors which may play a role in vascular development and remodeling. May act as an adapter that mediates the interaction between FBN1 and ELN.</text>
</comment>
<feature type="compositionally biased region" description="Low complexity" evidence="17">
    <location>
        <begin position="631"/>
        <end position="640"/>
    </location>
</feature>
<evidence type="ECO:0000256" key="12">
    <source>
        <dbReference type="ARBA" id="ARBA00023180"/>
    </source>
</evidence>
<dbReference type="Gene3D" id="2.60.40.150">
    <property type="entry name" value="C2 domain"/>
    <property type="match status" value="2"/>
</dbReference>
<keyword evidence="4" id="KW-0964">Secreted</keyword>
<dbReference type="SUPFAM" id="SSF49562">
    <property type="entry name" value="C2 domain (Calcium/lipid-binding domain, CaLB)"/>
    <property type="match status" value="2"/>
</dbReference>
<dbReference type="STRING" id="8496.A0A151P8Z7"/>
<feature type="domain" description="EGF-like" evidence="20">
    <location>
        <begin position="166"/>
        <end position="204"/>
    </location>
</feature>
<dbReference type="GO" id="GO:0005634">
    <property type="term" value="C:nucleus"/>
    <property type="evidence" value="ECO:0007669"/>
    <property type="project" value="InterPro"/>
</dbReference>
<dbReference type="FunFam" id="2.10.25.10:FF:000240">
    <property type="entry name" value="Vitamin K-dependent protein S"/>
    <property type="match status" value="1"/>
</dbReference>
<proteinExistence type="inferred from homology"/>
<keyword evidence="12" id="KW-0325">Glycoprotein</keyword>
<comment type="caution">
    <text evidence="21">The sequence shown here is derived from an EMBL/GenBank/DDBJ whole genome shotgun (WGS) entry which is preliminary data.</text>
</comment>
<dbReference type="PROSITE" id="PS01187">
    <property type="entry name" value="EGF_CA"/>
    <property type="match status" value="3"/>
</dbReference>
<dbReference type="Pfam" id="PF22914">
    <property type="entry name" value="Fibulin_C"/>
    <property type="match status" value="1"/>
</dbReference>
<dbReference type="InterPro" id="IPR037786">
    <property type="entry name" value="C2A_Tac2-N"/>
</dbReference>
<dbReference type="PANTHER" id="PTHR46887">
    <property type="entry name" value="TANDEM C2 DOMAINS NUCLEAR PROTEIN"/>
    <property type="match status" value="1"/>
</dbReference>
<feature type="domain" description="C2" evidence="19">
    <location>
        <begin position="780"/>
        <end position="907"/>
    </location>
</feature>
<dbReference type="FunFam" id="2.10.25.10:FF:000487">
    <property type="entry name" value="Fibulin 5"/>
    <property type="match status" value="1"/>
</dbReference>
<dbReference type="PROSITE" id="PS50026">
    <property type="entry name" value="EGF_3"/>
    <property type="match status" value="4"/>
</dbReference>
<dbReference type="InterPro" id="IPR055088">
    <property type="entry name" value="Fibulin_C"/>
</dbReference>
<dbReference type="PROSITE" id="PS01186">
    <property type="entry name" value="EGF_2"/>
    <property type="match status" value="4"/>
</dbReference>
<dbReference type="InterPro" id="IPR026823">
    <property type="entry name" value="cEGF"/>
</dbReference>
<keyword evidence="5" id="KW-0272">Extracellular matrix</keyword>
<evidence type="ECO:0000256" key="5">
    <source>
        <dbReference type="ARBA" id="ARBA00022530"/>
    </source>
</evidence>
<comment type="subunit">
    <text evidence="14">Homodimer. Monomer, homodimerizes in presence of Ca(2+). Interacts with ELN. Interacts (via N-terminus) with the integrins ITGAV/ITGB3, ITGAV/ITGB5 and ITGA9/ITGB1. Interacts with FBN1 (via N-terminal domain). Forms a ternary complex with ELN and FBN1. Interacts with EFEMP2 with moderate affinity. Interacts with LOXL1.</text>
</comment>
<evidence type="ECO:0000256" key="8">
    <source>
        <dbReference type="ARBA" id="ARBA00022737"/>
    </source>
</evidence>
<dbReference type="PROSITE" id="PS50004">
    <property type="entry name" value="C2"/>
    <property type="match status" value="2"/>
</dbReference>
<keyword evidence="9" id="KW-0106">Calcium</keyword>
<dbReference type="Pfam" id="PF12662">
    <property type="entry name" value="cEGF"/>
    <property type="match status" value="3"/>
</dbReference>
<dbReference type="InterPro" id="IPR049883">
    <property type="entry name" value="NOTCH1_EGF-like"/>
</dbReference>
<dbReference type="GO" id="GO:0007155">
    <property type="term" value="P:cell adhesion"/>
    <property type="evidence" value="ECO:0007669"/>
    <property type="project" value="UniProtKB-KW"/>
</dbReference>
<gene>
    <name evidence="21" type="primary">FBLN5</name>
    <name evidence="21" type="ORF">Y1Q_0015160</name>
</gene>
<reference evidence="21 22" key="1">
    <citation type="journal article" date="2012" name="Genome Biol.">
        <title>Sequencing three crocodilian genomes to illuminate the evolution of archosaurs and amniotes.</title>
        <authorList>
            <person name="St John J.A."/>
            <person name="Braun E.L."/>
            <person name="Isberg S.R."/>
            <person name="Miles L.G."/>
            <person name="Chong A.Y."/>
            <person name="Gongora J."/>
            <person name="Dalzell P."/>
            <person name="Moran C."/>
            <person name="Bed'hom B."/>
            <person name="Abzhanov A."/>
            <person name="Burgess S.C."/>
            <person name="Cooksey A.M."/>
            <person name="Castoe T.A."/>
            <person name="Crawford N.G."/>
            <person name="Densmore L.D."/>
            <person name="Drew J.C."/>
            <person name="Edwards S.V."/>
            <person name="Faircloth B.C."/>
            <person name="Fujita M.K."/>
            <person name="Greenwold M.J."/>
            <person name="Hoffmann F.G."/>
            <person name="Howard J.M."/>
            <person name="Iguchi T."/>
            <person name="Janes D.E."/>
            <person name="Khan S.Y."/>
            <person name="Kohno S."/>
            <person name="de Koning A.J."/>
            <person name="Lance S.L."/>
            <person name="McCarthy F.M."/>
            <person name="McCormack J.E."/>
            <person name="Merchant M.E."/>
            <person name="Peterson D.G."/>
            <person name="Pollock D.D."/>
            <person name="Pourmand N."/>
            <person name="Raney B.J."/>
            <person name="Roessler K.A."/>
            <person name="Sanford J.R."/>
            <person name="Sawyer R.H."/>
            <person name="Schmidt C.J."/>
            <person name="Triplett E.W."/>
            <person name="Tuberville T.D."/>
            <person name="Venegas-Anaya M."/>
            <person name="Howard J.T."/>
            <person name="Jarvis E.D."/>
            <person name="Guillette L.J.Jr."/>
            <person name="Glenn T.C."/>
            <person name="Green R.E."/>
            <person name="Ray D.A."/>
        </authorList>
    </citation>
    <scope>NUCLEOTIDE SEQUENCE [LARGE SCALE GENOMIC DNA]</scope>
    <source>
        <strain evidence="21">KSC_2009_1</strain>
    </source>
</reference>
<feature type="region of interest" description="Disordered" evidence="17">
    <location>
        <begin position="631"/>
        <end position="653"/>
    </location>
</feature>
<evidence type="ECO:0000256" key="16">
    <source>
        <dbReference type="PROSITE-ProRule" id="PRU00076"/>
    </source>
</evidence>
<evidence type="ECO:0000256" key="13">
    <source>
        <dbReference type="ARBA" id="ARBA00046125"/>
    </source>
</evidence>
<keyword evidence="10" id="KW-0130">Cell adhesion</keyword>
<evidence type="ECO:0000256" key="6">
    <source>
        <dbReference type="ARBA" id="ARBA00022536"/>
    </source>
</evidence>
<evidence type="ECO:0000256" key="4">
    <source>
        <dbReference type="ARBA" id="ARBA00022525"/>
    </source>
</evidence>
<dbReference type="InterPro" id="IPR000152">
    <property type="entry name" value="EGF-type_Asp/Asn_hydroxyl_site"/>
</dbReference>
<evidence type="ECO:0000256" key="18">
    <source>
        <dbReference type="SAM" id="SignalP"/>
    </source>
</evidence>
<dbReference type="GO" id="GO:0005509">
    <property type="term" value="F:calcium ion binding"/>
    <property type="evidence" value="ECO:0007669"/>
    <property type="project" value="InterPro"/>
</dbReference>
<evidence type="ECO:0000259" key="19">
    <source>
        <dbReference type="PROSITE" id="PS50004"/>
    </source>
</evidence>
<evidence type="ECO:0000256" key="15">
    <source>
        <dbReference type="ARBA" id="ARBA00079111"/>
    </source>
</evidence>
<dbReference type="CDD" id="cd08684">
    <property type="entry name" value="C2A_Tac2-N"/>
    <property type="match status" value="1"/>
</dbReference>
<dbReference type="InterPro" id="IPR018097">
    <property type="entry name" value="EGF_Ca-bd_CS"/>
</dbReference>
<evidence type="ECO:0000256" key="9">
    <source>
        <dbReference type="ARBA" id="ARBA00022837"/>
    </source>
</evidence>
<dbReference type="SUPFAM" id="SSF57196">
    <property type="entry name" value="EGF/Laminin"/>
    <property type="match status" value="1"/>
</dbReference>
<evidence type="ECO:0000256" key="11">
    <source>
        <dbReference type="ARBA" id="ARBA00023157"/>
    </source>
</evidence>
<dbReference type="PROSITE" id="PS00010">
    <property type="entry name" value="ASX_HYDROXYL"/>
    <property type="match status" value="4"/>
</dbReference>
<feature type="domain" description="EGF-like" evidence="20">
    <location>
        <begin position="125"/>
        <end position="165"/>
    </location>
</feature>
<dbReference type="InterPro" id="IPR030542">
    <property type="entry name" value="Tac2-N"/>
</dbReference>
<evidence type="ECO:0000256" key="2">
    <source>
        <dbReference type="ARBA" id="ARBA00006127"/>
    </source>
</evidence>
<dbReference type="eggNOG" id="KOG1028">
    <property type="taxonomic scope" value="Eukaryota"/>
</dbReference>
<dbReference type="SUPFAM" id="SSF57184">
    <property type="entry name" value="Growth factor receptor domain"/>
    <property type="match status" value="2"/>
</dbReference>
<feature type="region of interest" description="Disordered" evidence="17">
    <location>
        <begin position="463"/>
        <end position="483"/>
    </location>
</feature>
<keyword evidence="6 16" id="KW-0245">EGF-like domain</keyword>
<dbReference type="FunFam" id="2.10.25.10:FF:000190">
    <property type="entry name" value="fibulin-5 isoform X2"/>
    <property type="match status" value="1"/>
</dbReference>
<dbReference type="FunFam" id="2.10.25.10:FF:000091">
    <property type="entry name" value="Fibulin 5"/>
    <property type="match status" value="1"/>
</dbReference>
<dbReference type="GO" id="GO:0005615">
    <property type="term" value="C:extracellular space"/>
    <property type="evidence" value="ECO:0007669"/>
    <property type="project" value="UniProtKB-ARBA"/>
</dbReference>
<evidence type="ECO:0000256" key="10">
    <source>
        <dbReference type="ARBA" id="ARBA00022889"/>
    </source>
</evidence>
<dbReference type="Proteomes" id="UP000050525">
    <property type="component" value="Unassembled WGS sequence"/>
</dbReference>
<evidence type="ECO:0000313" key="21">
    <source>
        <dbReference type="EMBL" id="KYO45504.1"/>
    </source>
</evidence>
<name>A0A151P8Z7_ALLMI</name>
<dbReference type="InterPro" id="IPR009030">
    <property type="entry name" value="Growth_fac_rcpt_cys_sf"/>
</dbReference>
<keyword evidence="7 18" id="KW-0732">Signal</keyword>
<evidence type="ECO:0000256" key="3">
    <source>
        <dbReference type="ARBA" id="ARBA00021559"/>
    </source>
</evidence>
<dbReference type="SMART" id="SM00181">
    <property type="entry name" value="EGF"/>
    <property type="match status" value="5"/>
</dbReference>
<dbReference type="InterPro" id="IPR035892">
    <property type="entry name" value="C2_domain_sf"/>
</dbReference>
<feature type="domain" description="EGF-like" evidence="20">
    <location>
        <begin position="245"/>
        <end position="285"/>
    </location>
</feature>
<comment type="caution">
    <text evidence="16">Lacks conserved residue(s) required for the propagation of feature annotation.</text>
</comment>